<name>A0A914CYP6_9BILA</name>
<dbReference type="Pfam" id="PF13895">
    <property type="entry name" value="Ig_2"/>
    <property type="match status" value="1"/>
</dbReference>
<accession>A0A914CYP6</accession>
<dbReference type="InterPro" id="IPR036179">
    <property type="entry name" value="Ig-like_dom_sf"/>
</dbReference>
<feature type="chain" id="PRO_5037893429" evidence="1">
    <location>
        <begin position="18"/>
        <end position="118"/>
    </location>
</feature>
<dbReference type="Proteomes" id="UP000887540">
    <property type="component" value="Unplaced"/>
</dbReference>
<proteinExistence type="predicted"/>
<evidence type="ECO:0000313" key="4">
    <source>
        <dbReference type="WBParaSite" id="ACRNAN_scaffold16414.g18876.t1"/>
    </source>
</evidence>
<reference evidence="4" key="1">
    <citation type="submission" date="2022-11" db="UniProtKB">
        <authorList>
            <consortium name="WormBaseParasite"/>
        </authorList>
    </citation>
    <scope>IDENTIFICATION</scope>
</reference>
<dbReference type="WBParaSite" id="ACRNAN_scaffold16414.g18876.t1">
    <property type="protein sequence ID" value="ACRNAN_scaffold16414.g18876.t1"/>
    <property type="gene ID" value="ACRNAN_scaffold16414.g18876"/>
</dbReference>
<evidence type="ECO:0000256" key="1">
    <source>
        <dbReference type="SAM" id="SignalP"/>
    </source>
</evidence>
<keyword evidence="3" id="KW-1185">Reference proteome</keyword>
<protein>
    <submittedName>
        <fullName evidence="4">Ig-like domain-containing protein</fullName>
    </submittedName>
</protein>
<dbReference type="AlphaFoldDB" id="A0A914CYP6"/>
<dbReference type="SUPFAM" id="SSF48726">
    <property type="entry name" value="Immunoglobulin"/>
    <property type="match status" value="1"/>
</dbReference>
<feature type="domain" description="Ig-like" evidence="2">
    <location>
        <begin position="38"/>
        <end position="112"/>
    </location>
</feature>
<dbReference type="InterPro" id="IPR013783">
    <property type="entry name" value="Ig-like_fold"/>
</dbReference>
<dbReference type="Gene3D" id="2.60.40.10">
    <property type="entry name" value="Immunoglobulins"/>
    <property type="match status" value="1"/>
</dbReference>
<organism evidence="3 4">
    <name type="scientific">Acrobeloides nanus</name>
    <dbReference type="NCBI Taxonomy" id="290746"/>
    <lineage>
        <taxon>Eukaryota</taxon>
        <taxon>Metazoa</taxon>
        <taxon>Ecdysozoa</taxon>
        <taxon>Nematoda</taxon>
        <taxon>Chromadorea</taxon>
        <taxon>Rhabditida</taxon>
        <taxon>Tylenchina</taxon>
        <taxon>Cephalobomorpha</taxon>
        <taxon>Cephaloboidea</taxon>
        <taxon>Cephalobidae</taxon>
        <taxon>Acrobeloides</taxon>
    </lineage>
</organism>
<sequence length="118" mass="13547">MLTQLYFFLLAVIGINSWQLKLYNKDNLVMRVSQDSYVTCHVVLEKDESDGILPTITWYKDGIEVQPSKTTSRGLTKKDIFSKTLYLKNPNYKDNGHYSCSAIVGNQTKMLTVDLNFK</sequence>
<evidence type="ECO:0000259" key="2">
    <source>
        <dbReference type="PROSITE" id="PS50835"/>
    </source>
</evidence>
<dbReference type="CDD" id="cd00096">
    <property type="entry name" value="Ig"/>
    <property type="match status" value="1"/>
</dbReference>
<evidence type="ECO:0000313" key="3">
    <source>
        <dbReference type="Proteomes" id="UP000887540"/>
    </source>
</evidence>
<dbReference type="InterPro" id="IPR007110">
    <property type="entry name" value="Ig-like_dom"/>
</dbReference>
<feature type="signal peptide" evidence="1">
    <location>
        <begin position="1"/>
        <end position="17"/>
    </location>
</feature>
<dbReference type="PROSITE" id="PS50835">
    <property type="entry name" value="IG_LIKE"/>
    <property type="match status" value="1"/>
</dbReference>
<keyword evidence="1" id="KW-0732">Signal</keyword>